<feature type="region of interest" description="Disordered" evidence="2">
    <location>
        <begin position="712"/>
        <end position="737"/>
    </location>
</feature>
<proteinExistence type="predicted"/>
<sequence length="737" mass="76247">MRIGLLTDGGYPYVNGEARLWCDRLVRGLDTYAFDIYAFSRGSRQEDLGWVRLPEHVHRVRTAALWDAPEEWPRPGRRVRRETLEHFAALATTACAATAPPAPALPAPSAQSRAKAPGGLLGLTALAGIAAASPSPGASPATAPPPTSPFTEALLGLTALAQDHGPLSGLLRSEAAVRVLEGACRATGAVPAARRARVPDLLLIADLLERALRPLALDWYDEDGLGGVGLCHATTGGIAALPGLLAHHLHGVPLLVTEYGVRLRTLYLDGARHLDEDEATTARTLGAPVRAVLGGFHRALAADVYRAASLITPGNAHARRWQERCGADPAKLRTVYPGMDAERFAGVAGASPSGTHGGESARARGAAPVRTGGPAPVRAPGAGPLGDETAADAGAADAVEVRIAYVPGEVEPLGGRPRPYEGAGERRAPVLGRAFARADAAPRPAPAPPTDENPPRSGWDLVWVGRIEPAKDLHTLLRAFTTVHEAEPRATLRLVGTAEDDAARAYLDSCRALTAELFPADPAGRPCPVRFDLDLDTRSGGAEPGADSGPVSDSGAEPDFGAESDSGSECERERESGSGSPSGSAPGAALDLAEVYAGADAVVLSSTVEGFPISLVEAMFCARATVSTDVGAVLEVVGGTGVVVPPREPAALAAACLGLLRDPEHRALLGAAARARALELFTVEQNTAAFRAIYDGLTAAPSALPGPRAETLVPGARTPSRAARDLTTTGRALEATR</sequence>
<reference evidence="5" key="1">
    <citation type="submission" date="2023-07" db="EMBL/GenBank/DDBJ databases">
        <title>30 novel species of actinomycetes from the DSMZ collection.</title>
        <authorList>
            <person name="Nouioui I."/>
        </authorList>
    </citation>
    <scope>NUCLEOTIDE SEQUENCE [LARGE SCALE GENOMIC DNA]</scope>
    <source>
        <strain evidence="5">DSM 41982</strain>
    </source>
</reference>
<feature type="compositionally biased region" description="Low complexity" evidence="2">
    <location>
        <begin position="577"/>
        <end position="586"/>
    </location>
</feature>
<feature type="region of interest" description="Disordered" evidence="2">
    <location>
        <begin position="529"/>
        <end position="586"/>
    </location>
</feature>
<feature type="domain" description="DUF3492" evidence="3">
    <location>
        <begin position="1"/>
        <end position="85"/>
    </location>
</feature>
<evidence type="ECO:0000313" key="4">
    <source>
        <dbReference type="EMBL" id="MDT0416630.1"/>
    </source>
</evidence>
<dbReference type="PANTHER" id="PTHR12526:SF636">
    <property type="entry name" value="BLL3647 PROTEIN"/>
    <property type="match status" value="1"/>
</dbReference>
<evidence type="ECO:0000259" key="3">
    <source>
        <dbReference type="Pfam" id="PF11997"/>
    </source>
</evidence>
<organism evidence="4 5">
    <name type="scientific">Streptomyces evansiae</name>
    <dbReference type="NCBI Taxonomy" id="3075535"/>
    <lineage>
        <taxon>Bacteria</taxon>
        <taxon>Bacillati</taxon>
        <taxon>Actinomycetota</taxon>
        <taxon>Actinomycetes</taxon>
        <taxon>Kitasatosporales</taxon>
        <taxon>Streptomycetaceae</taxon>
        <taxon>Streptomyces</taxon>
    </lineage>
</organism>
<dbReference type="InterPro" id="IPR022622">
    <property type="entry name" value="DUF3492"/>
</dbReference>
<dbReference type="PANTHER" id="PTHR12526">
    <property type="entry name" value="GLYCOSYLTRANSFERASE"/>
    <property type="match status" value="1"/>
</dbReference>
<dbReference type="Pfam" id="PF13692">
    <property type="entry name" value="Glyco_trans_1_4"/>
    <property type="match status" value="1"/>
</dbReference>
<feature type="region of interest" description="Disordered" evidence="2">
    <location>
        <begin position="350"/>
        <end position="375"/>
    </location>
</feature>
<comment type="caution">
    <text evidence="4">The sequence shown here is derived from an EMBL/GenBank/DDBJ whole genome shotgun (WGS) entry which is preliminary data.</text>
</comment>
<dbReference type="Gene3D" id="3.40.50.2000">
    <property type="entry name" value="Glycogen Phosphorylase B"/>
    <property type="match status" value="4"/>
</dbReference>
<gene>
    <name evidence="4" type="ORF">RM574_14145</name>
</gene>
<accession>A0ABD5E5P2</accession>
<dbReference type="EMBL" id="JAVRER010000018">
    <property type="protein sequence ID" value="MDT0416630.1"/>
    <property type="molecule type" value="Genomic_DNA"/>
</dbReference>
<dbReference type="AlphaFoldDB" id="A0ABD5E5P2"/>
<dbReference type="SUPFAM" id="SSF53756">
    <property type="entry name" value="UDP-Glycosyltransferase/glycogen phosphorylase"/>
    <property type="match status" value="3"/>
</dbReference>
<dbReference type="RefSeq" id="WP_311677086.1">
    <property type="nucleotide sequence ID" value="NZ_JAVRER010000018.1"/>
</dbReference>
<name>A0ABD5E5P2_9ACTN</name>
<evidence type="ECO:0000313" key="5">
    <source>
        <dbReference type="Proteomes" id="UP001183607"/>
    </source>
</evidence>
<evidence type="ECO:0000256" key="2">
    <source>
        <dbReference type="SAM" id="MobiDB-lite"/>
    </source>
</evidence>
<feature type="domain" description="DUF3492" evidence="3">
    <location>
        <begin position="223"/>
        <end position="329"/>
    </location>
</feature>
<protein>
    <recommendedName>
        <fullName evidence="1">D-inositol 3-phosphate glycosyltransferase</fullName>
    </recommendedName>
</protein>
<evidence type="ECO:0000256" key="1">
    <source>
        <dbReference type="ARBA" id="ARBA00021292"/>
    </source>
</evidence>
<dbReference type="Proteomes" id="UP001183607">
    <property type="component" value="Unassembled WGS sequence"/>
</dbReference>
<dbReference type="Pfam" id="PF11997">
    <property type="entry name" value="DUF3492"/>
    <property type="match status" value="2"/>
</dbReference>